<keyword evidence="8" id="KW-1185">Reference proteome</keyword>
<dbReference type="GO" id="GO:0008422">
    <property type="term" value="F:beta-glucosidase activity"/>
    <property type="evidence" value="ECO:0000318"/>
    <property type="project" value="GO_Central"/>
</dbReference>
<organism evidence="7 8">
    <name type="scientific">Pristionchus pacificus</name>
    <name type="common">Parasitic nematode worm</name>
    <dbReference type="NCBI Taxonomy" id="54126"/>
    <lineage>
        <taxon>Eukaryota</taxon>
        <taxon>Metazoa</taxon>
        <taxon>Ecdysozoa</taxon>
        <taxon>Nematoda</taxon>
        <taxon>Chromadorea</taxon>
        <taxon>Rhabditida</taxon>
        <taxon>Rhabditina</taxon>
        <taxon>Diplogasteromorpha</taxon>
        <taxon>Diplogasteroidea</taxon>
        <taxon>Neodiplogasteridae</taxon>
        <taxon>Pristionchus</taxon>
    </lineage>
</organism>
<dbReference type="Proteomes" id="UP000005239">
    <property type="component" value="Unassembled WGS sequence"/>
</dbReference>
<evidence type="ECO:0000256" key="2">
    <source>
        <dbReference type="ARBA" id="ARBA00012744"/>
    </source>
</evidence>
<dbReference type="PRINTS" id="PR00131">
    <property type="entry name" value="GLHYDRLASE1"/>
</dbReference>
<dbReference type="AlphaFoldDB" id="A0A2A6C482"/>
<dbReference type="InterPro" id="IPR018120">
    <property type="entry name" value="Glyco_hydro_1_AS"/>
</dbReference>
<evidence type="ECO:0000256" key="3">
    <source>
        <dbReference type="ARBA" id="ARBA00022801"/>
    </source>
</evidence>
<accession>A0A2A6C482</accession>
<dbReference type="InterPro" id="IPR017853">
    <property type="entry name" value="GH"/>
</dbReference>
<dbReference type="OrthoDB" id="65569at2759"/>
<gene>
    <name evidence="7" type="primary">WBGene00278693</name>
</gene>
<dbReference type="PROSITE" id="PS00653">
    <property type="entry name" value="GLYCOSYL_HYDROL_F1_2"/>
    <property type="match status" value="1"/>
</dbReference>
<evidence type="ECO:0000256" key="4">
    <source>
        <dbReference type="ARBA" id="ARBA00023295"/>
    </source>
</evidence>
<comment type="similarity">
    <text evidence="1 5">Belongs to the glycosyl hydrolase 1 family.</text>
</comment>
<proteinExistence type="inferred from homology"/>
<keyword evidence="3 6" id="KW-0378">Hydrolase</keyword>
<dbReference type="Pfam" id="PF00232">
    <property type="entry name" value="Glyco_hydro_1"/>
    <property type="match status" value="1"/>
</dbReference>
<dbReference type="PROSITE" id="PS00572">
    <property type="entry name" value="GLYCOSYL_HYDROL_F1_1"/>
    <property type="match status" value="1"/>
</dbReference>
<evidence type="ECO:0000313" key="7">
    <source>
        <dbReference type="EnsemblMetazoa" id="PPA40324.1"/>
    </source>
</evidence>
<reference evidence="8" key="1">
    <citation type="journal article" date="2008" name="Nat. Genet.">
        <title>The Pristionchus pacificus genome provides a unique perspective on nematode lifestyle and parasitism.</title>
        <authorList>
            <person name="Dieterich C."/>
            <person name="Clifton S.W."/>
            <person name="Schuster L.N."/>
            <person name="Chinwalla A."/>
            <person name="Delehaunty K."/>
            <person name="Dinkelacker I."/>
            <person name="Fulton L."/>
            <person name="Fulton R."/>
            <person name="Godfrey J."/>
            <person name="Minx P."/>
            <person name="Mitreva M."/>
            <person name="Roeseler W."/>
            <person name="Tian H."/>
            <person name="Witte H."/>
            <person name="Yang S.P."/>
            <person name="Wilson R.K."/>
            <person name="Sommer R.J."/>
        </authorList>
    </citation>
    <scope>NUCLEOTIDE SEQUENCE [LARGE SCALE GENOMIC DNA]</scope>
    <source>
        <strain evidence="8">PS312</strain>
    </source>
</reference>
<dbReference type="SUPFAM" id="SSF51445">
    <property type="entry name" value="(Trans)glycosidases"/>
    <property type="match status" value="1"/>
</dbReference>
<dbReference type="InterPro" id="IPR001360">
    <property type="entry name" value="Glyco_hydro_1"/>
</dbReference>
<dbReference type="FunFam" id="3.20.20.80:FF:000099">
    <property type="entry name" value="Lactase-phlorizin hydrolase, putative"/>
    <property type="match status" value="1"/>
</dbReference>
<dbReference type="InterPro" id="IPR033132">
    <property type="entry name" value="GH_1_N_CS"/>
</dbReference>
<keyword evidence="4 6" id="KW-0326">Glycosidase</keyword>
<evidence type="ECO:0000313" key="8">
    <source>
        <dbReference type="Proteomes" id="UP000005239"/>
    </source>
</evidence>
<dbReference type="GO" id="GO:0005975">
    <property type="term" value="P:carbohydrate metabolic process"/>
    <property type="evidence" value="ECO:0007669"/>
    <property type="project" value="InterPro"/>
</dbReference>
<evidence type="ECO:0000256" key="5">
    <source>
        <dbReference type="RuleBase" id="RU003690"/>
    </source>
</evidence>
<dbReference type="PANTHER" id="PTHR10353">
    <property type="entry name" value="GLYCOSYL HYDROLASE"/>
    <property type="match status" value="1"/>
</dbReference>
<sequence>MSSNFIWAVATAAYQIEGGKDTDGRTPSMWDAIREIPGRIKDGSTKDLSCDGRNKYREDVQLIKSLGVTHYRFSIDWSRVMKNGKTRNPLGMEYYKDLCRELKKEGIKCIVTLFHADLPLDLYNEGSWLTEGIIDRFVEFSRYCYEELNEYVSIWITFNEIRMHAWAGVVKVEGEPFHSLDIDYKKFLGNVSVTRAVMVASRNMLLAHAKVYRLFHEKDDSTRVGIIVGAHSCMDAEGEKISAVSERATKSMVNLYLDPLIHPSNDWTEDMKEYLGTDLPPWSEDEKKLLKNTMDVLCLNYYRPHIVKERKGPSLVEELFNFTMVDDDWPKIGGESSWVRLHPRGLISLLEGLTKKEKEDGMKYPNVPILISENGVNDDPSLDSLEDTNRIQYIEAHIDGILEARRSGINVIGYTAWSLMDNLEWDDGFQVRFGLFHVDLKSEEKTRTPKMSVDWYRKKIEKERRDETMNKEVK</sequence>
<accession>A0A8R1YXE6</accession>
<dbReference type="Gene3D" id="3.20.20.80">
    <property type="entry name" value="Glycosidases"/>
    <property type="match status" value="1"/>
</dbReference>
<evidence type="ECO:0000256" key="1">
    <source>
        <dbReference type="ARBA" id="ARBA00010838"/>
    </source>
</evidence>
<evidence type="ECO:0000256" key="6">
    <source>
        <dbReference type="RuleBase" id="RU004468"/>
    </source>
</evidence>
<reference evidence="7" key="2">
    <citation type="submission" date="2022-06" db="UniProtKB">
        <authorList>
            <consortium name="EnsemblMetazoa"/>
        </authorList>
    </citation>
    <scope>IDENTIFICATION</scope>
    <source>
        <strain evidence="7">PS312</strain>
    </source>
</reference>
<dbReference type="EC" id="3.2.1.21" evidence="2"/>
<protein>
    <recommendedName>
        <fullName evidence="2">beta-glucosidase</fullName>
        <ecNumber evidence="2">3.2.1.21</ecNumber>
    </recommendedName>
</protein>
<dbReference type="PANTHER" id="PTHR10353:SF36">
    <property type="entry name" value="LP05116P"/>
    <property type="match status" value="1"/>
</dbReference>
<name>A0A2A6C482_PRIPA</name>
<dbReference type="EnsemblMetazoa" id="PPA40324.1">
    <property type="protein sequence ID" value="PPA40324.1"/>
    <property type="gene ID" value="WBGene00278693"/>
</dbReference>